<protein>
    <recommendedName>
        <fullName evidence="2">UspA domain-containing protein</fullName>
    </recommendedName>
</protein>
<comment type="similarity">
    <text evidence="1">Belongs to the universal stress protein A family.</text>
</comment>
<dbReference type="Pfam" id="PF00582">
    <property type="entry name" value="Usp"/>
    <property type="match status" value="1"/>
</dbReference>
<feature type="domain" description="UspA" evidence="2">
    <location>
        <begin position="10"/>
        <end position="142"/>
    </location>
</feature>
<dbReference type="EMBL" id="BAABJP010000011">
    <property type="protein sequence ID" value="GAA5156354.1"/>
    <property type="molecule type" value="Genomic_DNA"/>
</dbReference>
<dbReference type="InterPro" id="IPR014729">
    <property type="entry name" value="Rossmann-like_a/b/a_fold"/>
</dbReference>
<evidence type="ECO:0000313" key="4">
    <source>
        <dbReference type="Proteomes" id="UP001428817"/>
    </source>
</evidence>
<dbReference type="SUPFAM" id="SSF52402">
    <property type="entry name" value="Adenine nucleotide alpha hydrolases-like"/>
    <property type="match status" value="1"/>
</dbReference>
<reference evidence="4" key="1">
    <citation type="journal article" date="2019" name="Int. J. Syst. Evol. Microbiol.">
        <title>The Global Catalogue of Microorganisms (GCM) 10K type strain sequencing project: providing services to taxonomists for standard genome sequencing and annotation.</title>
        <authorList>
            <consortium name="The Broad Institute Genomics Platform"/>
            <consortium name="The Broad Institute Genome Sequencing Center for Infectious Disease"/>
            <person name="Wu L."/>
            <person name="Ma J."/>
        </authorList>
    </citation>
    <scope>NUCLEOTIDE SEQUENCE [LARGE SCALE GENOMIC DNA]</scope>
    <source>
        <strain evidence="4">JCM 18303</strain>
    </source>
</reference>
<dbReference type="RefSeq" id="WP_185059741.1">
    <property type="nucleotide sequence ID" value="NZ_BAABJP010000011.1"/>
</dbReference>
<evidence type="ECO:0000256" key="1">
    <source>
        <dbReference type="ARBA" id="ARBA00008791"/>
    </source>
</evidence>
<organism evidence="3 4">
    <name type="scientific">Pseudonocardia eucalypti</name>
    <dbReference type="NCBI Taxonomy" id="648755"/>
    <lineage>
        <taxon>Bacteria</taxon>
        <taxon>Bacillati</taxon>
        <taxon>Actinomycetota</taxon>
        <taxon>Actinomycetes</taxon>
        <taxon>Pseudonocardiales</taxon>
        <taxon>Pseudonocardiaceae</taxon>
        <taxon>Pseudonocardia</taxon>
    </lineage>
</organism>
<dbReference type="PRINTS" id="PR01438">
    <property type="entry name" value="UNVRSLSTRESS"/>
</dbReference>
<dbReference type="Proteomes" id="UP001428817">
    <property type="component" value="Unassembled WGS sequence"/>
</dbReference>
<accession>A0ABP9QAF9</accession>
<evidence type="ECO:0000313" key="3">
    <source>
        <dbReference type="EMBL" id="GAA5156354.1"/>
    </source>
</evidence>
<dbReference type="PANTHER" id="PTHR46553">
    <property type="entry name" value="ADENINE NUCLEOTIDE ALPHA HYDROLASES-LIKE SUPERFAMILY PROTEIN"/>
    <property type="match status" value="1"/>
</dbReference>
<comment type="caution">
    <text evidence="3">The sequence shown here is derived from an EMBL/GenBank/DDBJ whole genome shotgun (WGS) entry which is preliminary data.</text>
</comment>
<evidence type="ECO:0000259" key="2">
    <source>
        <dbReference type="Pfam" id="PF00582"/>
    </source>
</evidence>
<dbReference type="InterPro" id="IPR006015">
    <property type="entry name" value="Universal_stress_UspA"/>
</dbReference>
<dbReference type="PANTHER" id="PTHR46553:SF3">
    <property type="entry name" value="ADENINE NUCLEOTIDE ALPHA HYDROLASES-LIKE SUPERFAMILY PROTEIN"/>
    <property type="match status" value="1"/>
</dbReference>
<sequence length="165" mass="17014">MSAPGRGSFVVVGVDGSDASLDALRWAARQAELTGAALHAVTVWQWPTTYGYAPGYSDVDFAALAEETLTQAVEQTFGTTPGVVVVRRVLEGHPASALTEAARGADLLVVGSRGHGGFAGMLLGSVGQHCVQHAPCPVVITRHIPAAREVTGARASSRRSGRPGS</sequence>
<name>A0ABP9QAF9_9PSEU</name>
<gene>
    <name evidence="3" type="ORF">GCM10023321_31960</name>
</gene>
<dbReference type="Gene3D" id="3.40.50.620">
    <property type="entry name" value="HUPs"/>
    <property type="match status" value="1"/>
</dbReference>
<proteinExistence type="inferred from homology"/>
<dbReference type="InterPro" id="IPR006016">
    <property type="entry name" value="UspA"/>
</dbReference>
<keyword evidence="4" id="KW-1185">Reference proteome</keyword>